<dbReference type="CTD" id="7035"/>
<dbReference type="InterPro" id="IPR050098">
    <property type="entry name" value="TFPI/VKTCI-like"/>
</dbReference>
<dbReference type="OrthoDB" id="5950222at2759"/>
<keyword evidence="17" id="KW-1185">Reference proteome</keyword>
<dbReference type="GO" id="GO:0005901">
    <property type="term" value="C:caveola"/>
    <property type="evidence" value="ECO:0007669"/>
    <property type="project" value="Ensembl"/>
</dbReference>
<dbReference type="SMART" id="SM00131">
    <property type="entry name" value="KU"/>
    <property type="match status" value="3"/>
</dbReference>
<evidence type="ECO:0000313" key="17">
    <source>
        <dbReference type="Proteomes" id="UP000314987"/>
    </source>
</evidence>
<dbReference type="GO" id="GO:0009986">
    <property type="term" value="C:cell surface"/>
    <property type="evidence" value="ECO:0007669"/>
    <property type="project" value="Ensembl"/>
</dbReference>
<keyword evidence="8 13" id="KW-0094">Blood coagulation</keyword>
<comment type="function">
    <text evidence="11">Inhibits factor X (X(a)) directly and, in a Xa-dependent way, inhibits VIIa/tissue factor activity, presumably by forming a quaternary Xa/LACI/VIIa/TF complex. It possesses an antithrombotic action and also the ability to associate with lipoproteins in plasma.</text>
</comment>
<proteinExistence type="predicted"/>
<evidence type="ECO:0000313" key="16">
    <source>
        <dbReference type="Ensembl" id="ENSVURP00010023475.1"/>
    </source>
</evidence>
<keyword evidence="3 13" id="KW-0646">Protease inhibitor</keyword>
<dbReference type="GO" id="GO:0005615">
    <property type="term" value="C:extracellular space"/>
    <property type="evidence" value="ECO:0007669"/>
    <property type="project" value="Ensembl"/>
</dbReference>
<evidence type="ECO:0000256" key="5">
    <source>
        <dbReference type="ARBA" id="ARBA00022729"/>
    </source>
</evidence>
<dbReference type="InterPro" id="IPR020901">
    <property type="entry name" value="Prtase_inh_Kunz-CS"/>
</dbReference>
<accession>A0A4X2LP21</accession>
<evidence type="ECO:0000256" key="10">
    <source>
        <dbReference type="ARBA" id="ARBA00023180"/>
    </source>
</evidence>
<evidence type="ECO:0000256" key="14">
    <source>
        <dbReference type="PIRSR" id="PIRSR001620-1"/>
    </source>
</evidence>
<dbReference type="SUPFAM" id="SSF57362">
    <property type="entry name" value="BPTI-like"/>
    <property type="match status" value="3"/>
</dbReference>
<dbReference type="PRINTS" id="PR00759">
    <property type="entry name" value="BASICPTASE"/>
</dbReference>
<dbReference type="STRING" id="29139.ENSVURP00010023475"/>
<feature type="domain" description="BPTI/Kunitz inhibitor" evidence="15">
    <location>
        <begin position="54"/>
        <end position="104"/>
    </location>
</feature>
<evidence type="ECO:0000256" key="4">
    <source>
        <dbReference type="ARBA" id="ARBA00022696"/>
    </source>
</evidence>
<sequence length="304" mass="35008">MITKTKKGRVLVVAIFLLLSHAPWPLDANSEDEEEQGDVLEMYLPPPKLLRSSCAYKADEGPCKAMLKRFFYNIYTQHCEEFVYGGCEGNENRFESLEDCQKQCLAEYPWRPTKTQFLQEKPEICFLEQDSGICRGLLPRYFYNNQSKQCEPFKYGGCLGNANNFESLEECKNLCEDGLDTVQIDHGEKIAVPENNNSSTTKPTEVRKLFEFYGPSWCLTPADRGLCRANEKRFYFNSAIGKCRSFNYSGCGGNENNFTSKKSCLRTCKKGFSRRAKGGLIKTKRKRKKQPMRIIYEEIIFENM</sequence>
<keyword evidence="7 13" id="KW-0722">Serine protease inhibitor</keyword>
<feature type="domain" description="BPTI/Kunitz inhibitor" evidence="15">
    <location>
        <begin position="125"/>
        <end position="175"/>
    </location>
</feature>
<dbReference type="InterPro" id="IPR036880">
    <property type="entry name" value="Kunitz_BPTI_sf"/>
</dbReference>
<dbReference type="Ensembl" id="ENSVURT00010026725.1">
    <property type="protein sequence ID" value="ENSVURP00010023475.1"/>
    <property type="gene ID" value="ENSVURG00010018003.1"/>
</dbReference>
<keyword evidence="9" id="KW-1015">Disulfide bond</keyword>
<keyword evidence="4 13" id="KW-0356">Hemostasis</keyword>
<keyword evidence="10" id="KW-0325">Glycoprotein</keyword>
<dbReference type="GeneID" id="114045751"/>
<dbReference type="FunFam" id="4.10.410.10:FF:000013">
    <property type="entry name" value="Tissue factor pathway inhibitor"/>
    <property type="match status" value="1"/>
</dbReference>
<dbReference type="CDD" id="cd22613">
    <property type="entry name" value="Kunitz_TFPI1_1-like"/>
    <property type="match status" value="1"/>
</dbReference>
<evidence type="ECO:0000256" key="8">
    <source>
        <dbReference type="ARBA" id="ARBA00023084"/>
    </source>
</evidence>
<reference evidence="16" key="2">
    <citation type="submission" date="2025-08" db="UniProtKB">
        <authorList>
            <consortium name="Ensembl"/>
        </authorList>
    </citation>
    <scope>IDENTIFICATION</scope>
</reference>
<dbReference type="FunFam" id="4.10.410.10:FF:000012">
    <property type="entry name" value="Tissue factor pathway inhibitor"/>
    <property type="match status" value="1"/>
</dbReference>
<dbReference type="AlphaFoldDB" id="A0A4X2LP21"/>
<evidence type="ECO:0000259" key="15">
    <source>
        <dbReference type="PROSITE" id="PS50279"/>
    </source>
</evidence>
<dbReference type="InterPro" id="IPR008296">
    <property type="entry name" value="TFPI-like"/>
</dbReference>
<keyword evidence="2" id="KW-0964">Secreted</keyword>
<reference evidence="17" key="1">
    <citation type="submission" date="2018-12" db="EMBL/GenBank/DDBJ databases">
        <authorList>
            <person name="Yazar S."/>
        </authorList>
    </citation>
    <scope>NUCLEOTIDE SEQUENCE [LARGE SCALE GENOMIC DNA]</scope>
</reference>
<dbReference type="PANTHER" id="PTHR10083:SF328">
    <property type="entry name" value="TISSUE FACTOR PATHWAY INHIBITOR"/>
    <property type="match status" value="1"/>
</dbReference>
<dbReference type="PROSITE" id="PS00280">
    <property type="entry name" value="BPTI_KUNITZ_1"/>
    <property type="match status" value="2"/>
</dbReference>
<dbReference type="Pfam" id="PF00014">
    <property type="entry name" value="Kunitz_BPTI"/>
    <property type="match status" value="3"/>
</dbReference>
<evidence type="ECO:0000256" key="9">
    <source>
        <dbReference type="ARBA" id="ARBA00023157"/>
    </source>
</evidence>
<comment type="subcellular location">
    <subcellularLocation>
        <location evidence="1 13">Secreted</location>
    </subcellularLocation>
</comment>
<feature type="site" description="Reactive bond" evidence="14">
    <location>
        <begin position="135"/>
        <end position="136"/>
    </location>
</feature>
<dbReference type="GO" id="GO:0071383">
    <property type="term" value="P:cellular response to steroid hormone stimulus"/>
    <property type="evidence" value="ECO:0007669"/>
    <property type="project" value="Ensembl"/>
</dbReference>
<reference evidence="16" key="3">
    <citation type="submission" date="2025-09" db="UniProtKB">
        <authorList>
            <consortium name="Ensembl"/>
        </authorList>
    </citation>
    <scope>IDENTIFICATION</scope>
</reference>
<dbReference type="GO" id="GO:0004867">
    <property type="term" value="F:serine-type endopeptidase inhibitor activity"/>
    <property type="evidence" value="ECO:0007669"/>
    <property type="project" value="UniProtKB-UniRule"/>
</dbReference>
<dbReference type="InterPro" id="IPR002223">
    <property type="entry name" value="Kunitz_BPTI"/>
</dbReference>
<organism evidence="16 17">
    <name type="scientific">Vombatus ursinus</name>
    <name type="common">Common wombat</name>
    <dbReference type="NCBI Taxonomy" id="29139"/>
    <lineage>
        <taxon>Eukaryota</taxon>
        <taxon>Metazoa</taxon>
        <taxon>Chordata</taxon>
        <taxon>Craniata</taxon>
        <taxon>Vertebrata</taxon>
        <taxon>Euteleostomi</taxon>
        <taxon>Mammalia</taxon>
        <taxon>Metatheria</taxon>
        <taxon>Diprotodontia</taxon>
        <taxon>Vombatidae</taxon>
        <taxon>Vombatus</taxon>
    </lineage>
</organism>
<evidence type="ECO:0000256" key="12">
    <source>
        <dbReference type="ARBA" id="ARBA00073658"/>
    </source>
</evidence>
<dbReference type="GeneTree" id="ENSGT00940000160767"/>
<dbReference type="CDD" id="cd22614">
    <property type="entry name" value="Kunitz_TFPI1_2-like"/>
    <property type="match status" value="1"/>
</dbReference>
<dbReference type="GO" id="GO:0007596">
    <property type="term" value="P:blood coagulation"/>
    <property type="evidence" value="ECO:0007669"/>
    <property type="project" value="UniProtKB-UniRule"/>
</dbReference>
<dbReference type="FunFam" id="4.10.410.10:FF:000004">
    <property type="entry name" value="Tissue factor pathway inhibitor"/>
    <property type="match status" value="1"/>
</dbReference>
<keyword evidence="6" id="KW-0677">Repeat</keyword>
<feature type="site" description="Reactive bond" evidence="14">
    <location>
        <begin position="64"/>
        <end position="65"/>
    </location>
</feature>
<dbReference type="PROSITE" id="PS50279">
    <property type="entry name" value="BPTI_KUNITZ_2"/>
    <property type="match status" value="3"/>
</dbReference>
<keyword evidence="5 13" id="KW-0732">Signal</keyword>
<dbReference type="PIRSF" id="PIRSF001620">
    <property type="entry name" value="TFPI"/>
    <property type="match status" value="1"/>
</dbReference>
<evidence type="ECO:0000256" key="6">
    <source>
        <dbReference type="ARBA" id="ARBA00022737"/>
    </source>
</evidence>
<gene>
    <name evidence="16" type="primary">TFPI</name>
</gene>
<dbReference type="PANTHER" id="PTHR10083">
    <property type="entry name" value="KUNITZ-TYPE PROTEASE INHIBITOR-RELATED"/>
    <property type="match status" value="1"/>
</dbReference>
<evidence type="ECO:0000256" key="2">
    <source>
        <dbReference type="ARBA" id="ARBA00022525"/>
    </source>
</evidence>
<name>A0A4X2LP21_VOMUR</name>
<feature type="signal peptide" evidence="13">
    <location>
        <begin position="1"/>
        <end position="28"/>
    </location>
</feature>
<evidence type="ECO:0000256" key="1">
    <source>
        <dbReference type="ARBA" id="ARBA00004613"/>
    </source>
</evidence>
<feature type="site" description="Reactive bond" evidence="14">
    <location>
        <begin position="228"/>
        <end position="229"/>
    </location>
</feature>
<dbReference type="RefSeq" id="XP_027721731.1">
    <property type="nucleotide sequence ID" value="XM_027865930.1"/>
</dbReference>
<protein>
    <recommendedName>
        <fullName evidence="12 13">Tissue factor pathway inhibitor</fullName>
    </recommendedName>
</protein>
<evidence type="ECO:0000256" key="3">
    <source>
        <dbReference type="ARBA" id="ARBA00022690"/>
    </source>
</evidence>
<feature type="chain" id="PRO_5021523727" description="Tissue factor pathway inhibitor" evidence="13">
    <location>
        <begin position="29"/>
        <end position="304"/>
    </location>
</feature>
<feature type="domain" description="BPTI/Kunitz inhibitor" evidence="15">
    <location>
        <begin position="218"/>
        <end position="268"/>
    </location>
</feature>
<dbReference type="Proteomes" id="UP000314987">
    <property type="component" value="Unassembled WGS sequence"/>
</dbReference>
<dbReference type="OMA" id="WWILCAV"/>
<dbReference type="GO" id="GO:0030195">
    <property type="term" value="P:negative regulation of blood coagulation"/>
    <property type="evidence" value="ECO:0007669"/>
    <property type="project" value="Ensembl"/>
</dbReference>
<evidence type="ECO:0000256" key="11">
    <source>
        <dbReference type="ARBA" id="ARBA00057773"/>
    </source>
</evidence>
<dbReference type="Gene3D" id="4.10.410.10">
    <property type="entry name" value="Pancreatic trypsin inhibitor Kunitz domain"/>
    <property type="match status" value="3"/>
</dbReference>
<dbReference type="CDD" id="cd22615">
    <property type="entry name" value="Kunitz_TFPI1_TFPI2_3-like"/>
    <property type="match status" value="1"/>
</dbReference>
<evidence type="ECO:0000256" key="13">
    <source>
        <dbReference type="PIRNR" id="PIRNR001620"/>
    </source>
</evidence>
<evidence type="ECO:0000256" key="7">
    <source>
        <dbReference type="ARBA" id="ARBA00022900"/>
    </source>
</evidence>